<reference evidence="2 3" key="1">
    <citation type="journal article" date="2020" name="ISME J.">
        <title>Uncovering the hidden diversity of litter-decomposition mechanisms in mushroom-forming fungi.</title>
        <authorList>
            <person name="Floudas D."/>
            <person name="Bentzer J."/>
            <person name="Ahren D."/>
            <person name="Johansson T."/>
            <person name="Persson P."/>
            <person name="Tunlid A."/>
        </authorList>
    </citation>
    <scope>NUCLEOTIDE SEQUENCE [LARGE SCALE GENOMIC DNA]</scope>
    <source>
        <strain evidence="2 3">CBS 146.42</strain>
    </source>
</reference>
<dbReference type="InterPro" id="IPR013240">
    <property type="entry name" value="DNA-dir_RNA_pol1_su_RPA34"/>
</dbReference>
<feature type="region of interest" description="Disordered" evidence="1">
    <location>
        <begin position="1"/>
        <end position="42"/>
    </location>
</feature>
<feature type="compositionally biased region" description="Basic and acidic residues" evidence="1">
    <location>
        <begin position="312"/>
        <end position="326"/>
    </location>
</feature>
<evidence type="ECO:0000256" key="1">
    <source>
        <dbReference type="SAM" id="MobiDB-lite"/>
    </source>
</evidence>
<feature type="compositionally biased region" description="Basic and acidic residues" evidence="1">
    <location>
        <begin position="288"/>
        <end position="305"/>
    </location>
</feature>
<accession>A0A8H5CYW1</accession>
<dbReference type="OrthoDB" id="76224at2759"/>
<feature type="region of interest" description="Disordered" evidence="1">
    <location>
        <begin position="180"/>
        <end position="213"/>
    </location>
</feature>
<keyword evidence="3" id="KW-1185">Reference proteome</keyword>
<evidence type="ECO:0000313" key="3">
    <source>
        <dbReference type="Proteomes" id="UP000559027"/>
    </source>
</evidence>
<comment type="caution">
    <text evidence="2">The sequence shown here is derived from an EMBL/GenBank/DDBJ whole genome shotgun (WGS) entry which is preliminary data.</text>
</comment>
<dbReference type="Gene3D" id="6.20.250.70">
    <property type="match status" value="1"/>
</dbReference>
<dbReference type="Proteomes" id="UP000559027">
    <property type="component" value="Unassembled WGS sequence"/>
</dbReference>
<dbReference type="AlphaFoldDB" id="A0A8H5CYW1"/>
<feature type="region of interest" description="Disordered" evidence="1">
    <location>
        <begin position="238"/>
        <end position="354"/>
    </location>
</feature>
<feature type="compositionally biased region" description="Low complexity" evidence="1">
    <location>
        <begin position="189"/>
        <end position="204"/>
    </location>
</feature>
<name>A0A8H5CYW1_9AGAR</name>
<evidence type="ECO:0000313" key="2">
    <source>
        <dbReference type="EMBL" id="KAF5349666.1"/>
    </source>
</evidence>
<dbReference type="GO" id="GO:0006360">
    <property type="term" value="P:transcription by RNA polymerase I"/>
    <property type="evidence" value="ECO:0007669"/>
    <property type="project" value="InterPro"/>
</dbReference>
<feature type="compositionally biased region" description="Basic residues" evidence="1">
    <location>
        <begin position="10"/>
        <end position="20"/>
    </location>
</feature>
<dbReference type="Pfam" id="PF08208">
    <property type="entry name" value="RNA_polI_A34"/>
    <property type="match status" value="1"/>
</dbReference>
<feature type="compositionally biased region" description="Basic residues" evidence="1">
    <location>
        <begin position="344"/>
        <end position="354"/>
    </location>
</feature>
<dbReference type="EMBL" id="JAACJO010000016">
    <property type="protein sequence ID" value="KAF5349666.1"/>
    <property type="molecule type" value="Genomic_DNA"/>
</dbReference>
<sequence>MSTSASTSTKPKKDKSKKSKPNAIAESTPLDSGKNEGVDLNWAFKPPPGAKLIATNEDNGEFDWDAVKNNDDIELWAIRVPDNVKPKHLEGLSLDLSAKTLTTSTKGKRVTSRIGALKRKHTSYDIWSLGDEDTNNEAGSSSIVNVGGEELRSLTCLLPRKSKNGKLYTAPKPISRHLIISAHPPEPTPSETAPSTTTTTGSATKYKNPPRQKYPSELLTHRFMPYGSLIDPHHVFHTEDEGEGEGEGESKEPESQDAPMMEVDSNVQLPTPAPPTTDTSKKSKMKKEKAAAKGKGKDEQLKGDADANMEEDSSKPESVPKVEKEKKGKKRKGEDQEEAGGSTKKPKKAKMSSR</sequence>
<protein>
    <submittedName>
        <fullName evidence="2">Uncharacterized protein</fullName>
    </submittedName>
</protein>
<gene>
    <name evidence="2" type="ORF">D9756_008960</name>
</gene>
<proteinExistence type="predicted"/>
<organism evidence="2 3">
    <name type="scientific">Leucocoprinus leucothites</name>
    <dbReference type="NCBI Taxonomy" id="201217"/>
    <lineage>
        <taxon>Eukaryota</taxon>
        <taxon>Fungi</taxon>
        <taxon>Dikarya</taxon>
        <taxon>Basidiomycota</taxon>
        <taxon>Agaricomycotina</taxon>
        <taxon>Agaricomycetes</taxon>
        <taxon>Agaricomycetidae</taxon>
        <taxon>Agaricales</taxon>
        <taxon>Agaricineae</taxon>
        <taxon>Agaricaceae</taxon>
        <taxon>Leucocoprinus</taxon>
    </lineage>
</organism>